<feature type="region of interest" description="Disordered" evidence="2">
    <location>
        <begin position="629"/>
        <end position="656"/>
    </location>
</feature>
<feature type="compositionally biased region" description="Polar residues" evidence="2">
    <location>
        <begin position="241"/>
        <end position="270"/>
    </location>
</feature>
<reference evidence="3" key="3">
    <citation type="submission" date="2010-09" db="EMBL/GenBank/DDBJ databases">
        <title>Annotation of Gaeumannomyces graminis var. tritici R3-111a-1.</title>
        <authorList>
            <consortium name="The Broad Institute Genome Sequencing Platform"/>
            <person name="Ma L.-J."/>
            <person name="Dead R."/>
            <person name="Young S.K."/>
            <person name="Zeng Q."/>
            <person name="Gargeya S."/>
            <person name="Fitzgerald M."/>
            <person name="Haas B."/>
            <person name="Abouelleil A."/>
            <person name="Alvarado L."/>
            <person name="Arachchi H.M."/>
            <person name="Berlin A."/>
            <person name="Brown A."/>
            <person name="Chapman S.B."/>
            <person name="Chen Z."/>
            <person name="Dunbar C."/>
            <person name="Freedman E."/>
            <person name="Gearin G."/>
            <person name="Gellesch M."/>
            <person name="Goldberg J."/>
            <person name="Griggs A."/>
            <person name="Gujja S."/>
            <person name="Heiman D."/>
            <person name="Howarth C."/>
            <person name="Larson L."/>
            <person name="Lui A."/>
            <person name="MacDonald P.J.P."/>
            <person name="Mehta T."/>
            <person name="Montmayeur A."/>
            <person name="Murphy C."/>
            <person name="Neiman D."/>
            <person name="Pearson M."/>
            <person name="Priest M."/>
            <person name="Roberts A."/>
            <person name="Saif S."/>
            <person name="Shea T."/>
            <person name="Shenoy N."/>
            <person name="Sisk P."/>
            <person name="Stolte C."/>
            <person name="Sykes S."/>
            <person name="Yandava C."/>
            <person name="Wortman J."/>
            <person name="Nusbaum C."/>
            <person name="Birren B."/>
        </authorList>
    </citation>
    <scope>NUCLEOTIDE SEQUENCE</scope>
    <source>
        <strain evidence="3">R3-111a-1</strain>
    </source>
</reference>
<keyword evidence="1" id="KW-0175">Coiled coil</keyword>
<dbReference type="eggNOG" id="ENOG502T2EZ">
    <property type="taxonomic scope" value="Eukaryota"/>
</dbReference>
<feature type="region of interest" description="Disordered" evidence="2">
    <location>
        <begin position="1"/>
        <end position="284"/>
    </location>
</feature>
<reference evidence="4" key="4">
    <citation type="journal article" date="2015" name="G3 (Bethesda)">
        <title>Genome sequences of three phytopathogenic species of the Magnaporthaceae family of fungi.</title>
        <authorList>
            <person name="Okagaki L.H."/>
            <person name="Nunes C.C."/>
            <person name="Sailsbery J."/>
            <person name="Clay B."/>
            <person name="Brown D."/>
            <person name="John T."/>
            <person name="Oh Y."/>
            <person name="Young N."/>
            <person name="Fitzgerald M."/>
            <person name="Haas B.J."/>
            <person name="Zeng Q."/>
            <person name="Young S."/>
            <person name="Adiconis X."/>
            <person name="Fan L."/>
            <person name="Levin J.Z."/>
            <person name="Mitchell T.K."/>
            <person name="Okubara P.A."/>
            <person name="Farman M.L."/>
            <person name="Kohn L.M."/>
            <person name="Birren B."/>
            <person name="Ma L.-J."/>
            <person name="Dean R.A."/>
        </authorList>
    </citation>
    <scope>NUCLEOTIDE SEQUENCE</scope>
    <source>
        <strain evidence="4">R3-111a-1</strain>
    </source>
</reference>
<name>J3NJJ0_GAET3</name>
<feature type="coiled-coil region" evidence="1">
    <location>
        <begin position="687"/>
        <end position="714"/>
    </location>
</feature>
<dbReference type="AlphaFoldDB" id="J3NJJ0"/>
<sequence>MNIFKSPSTSTGHGRPRPAHSIRGKISGPIPIPNPADDEEFPIRNPGSNLAANGPEEEFPIRQRGAGIASPTPLEEPPTRGDQPESQRSEALVPPPPASNSGSSSRNDDHGANGTAASHEPSPSMKTIQPINPAPAPAPAPAPVPAVASTPPRVNTPTPAPAPTTTPATPPSQQQAAARTSPSSGTGTSPGHKRTNPSSTLRYSVVSNTSGNTADNRPQRKKSTLRGAFSKLFSRKKKNKTSLQGSGDETDRTSSVVPSTQHRSDTSALEQVNEAEPKRSASLPITEYDRALRSHSVGPNDITAIESARNSMHIDAFTGGRRRAVTATHSNMYGARNFHRRHDLGEWGGLSPRPASNHARGSRLIHPDEDPTMIGRAITSDIAGEYAQKRRSRSLSGLDLPGIPGSSGGTRRRSDEIRYWRESYGPSYLSPLSSTHPENGGGDAEFNDNDDTGMLSVDPSQAPSTIQQSTEAPPKTPPQPFNFGSFATMNEMAGMKITQAVGLDERMGSLESRTHRLERVVDQLCHSVPGFKGPMEDLATGYGRGAPRSVPVVTGFDLPAPPPGVFGANPSDHAAIPRGAMQAITLDLSGEAASSSSRYSYSKHSAVTTEGNASRMSFGDGQTFIGSMHPPSSAATQTPSIPAIPAHSAAPSPGLRPTSMSTVRGATSLPALAAAAGAHEHHLTLSVDALAAQLEAERAARVALEVQVKKLSDRMNTLSSTMYAMLRDPHKSRSQERLTPSRSHERLSPASAAVAGDSKLPGVVGAMANSQSRLLSKPSAGSLSLPLGTPSGQTFPTVPQVGTTSFGGIGGKPPIVKTLSVFESDGEDSEHEDGSVFQTPREEQSPHPYGAFGEDLRDETDDGEELDPRRKKAARTLSLSQLTLGPGVQGNMI</sequence>
<dbReference type="RefSeq" id="XP_009217451.1">
    <property type="nucleotide sequence ID" value="XM_009219187.1"/>
</dbReference>
<feature type="compositionally biased region" description="Acidic residues" evidence="2">
    <location>
        <begin position="856"/>
        <end position="865"/>
    </location>
</feature>
<feature type="region of interest" description="Disordered" evidence="2">
    <location>
        <begin position="388"/>
        <end position="415"/>
    </location>
</feature>
<feature type="compositionally biased region" description="Pro residues" evidence="2">
    <location>
        <begin position="158"/>
        <end position="170"/>
    </location>
</feature>
<feature type="region of interest" description="Disordered" evidence="2">
    <location>
        <begin position="824"/>
        <end position="893"/>
    </location>
</feature>
<accession>J3NJJ0</accession>
<keyword evidence="5" id="KW-1185">Reference proteome</keyword>
<evidence type="ECO:0000256" key="1">
    <source>
        <dbReference type="SAM" id="Coils"/>
    </source>
</evidence>
<feature type="compositionally biased region" description="Low complexity" evidence="2">
    <location>
        <begin position="171"/>
        <end position="190"/>
    </location>
</feature>
<evidence type="ECO:0000313" key="3">
    <source>
        <dbReference type="EMBL" id="EJT81442.1"/>
    </source>
</evidence>
<dbReference type="VEuPathDB" id="FungiDB:GGTG_01422"/>
<dbReference type="HOGENOM" id="CLU_015357_0_0_1"/>
<feature type="compositionally biased region" description="Pro residues" evidence="2">
    <location>
        <begin position="132"/>
        <end position="144"/>
    </location>
</feature>
<reference evidence="5" key="1">
    <citation type="submission" date="2010-07" db="EMBL/GenBank/DDBJ databases">
        <title>The genome sequence of Gaeumannomyces graminis var. tritici strain R3-111a-1.</title>
        <authorList>
            <consortium name="The Broad Institute Genome Sequencing Platform"/>
            <person name="Ma L.-J."/>
            <person name="Dead R."/>
            <person name="Young S."/>
            <person name="Zeng Q."/>
            <person name="Koehrsen M."/>
            <person name="Alvarado L."/>
            <person name="Berlin A."/>
            <person name="Chapman S.B."/>
            <person name="Chen Z."/>
            <person name="Freedman E."/>
            <person name="Gellesch M."/>
            <person name="Goldberg J."/>
            <person name="Griggs A."/>
            <person name="Gujja S."/>
            <person name="Heilman E.R."/>
            <person name="Heiman D."/>
            <person name="Hepburn T."/>
            <person name="Howarth C."/>
            <person name="Jen D."/>
            <person name="Larson L."/>
            <person name="Mehta T."/>
            <person name="Neiman D."/>
            <person name="Pearson M."/>
            <person name="Roberts A."/>
            <person name="Saif S."/>
            <person name="Shea T."/>
            <person name="Shenoy N."/>
            <person name="Sisk P."/>
            <person name="Stolte C."/>
            <person name="Sykes S."/>
            <person name="Walk T."/>
            <person name="White J."/>
            <person name="Yandava C."/>
            <person name="Haas B."/>
            <person name="Nusbaum C."/>
            <person name="Birren B."/>
        </authorList>
    </citation>
    <scope>NUCLEOTIDE SEQUENCE [LARGE SCALE GENOMIC DNA]</scope>
    <source>
        <strain evidence="5">R3-111a-1</strain>
    </source>
</reference>
<feature type="compositionally biased region" description="Basic residues" evidence="2">
    <location>
        <begin position="14"/>
        <end position="23"/>
    </location>
</feature>
<feature type="region of interest" description="Disordered" evidence="2">
    <location>
        <begin position="727"/>
        <end position="754"/>
    </location>
</feature>
<proteinExistence type="predicted"/>
<feature type="compositionally biased region" description="Polar residues" evidence="2">
    <location>
        <begin position="196"/>
        <end position="216"/>
    </location>
</feature>
<dbReference type="Proteomes" id="UP000006039">
    <property type="component" value="Unassembled WGS sequence"/>
</dbReference>
<feature type="compositionally biased region" description="Polar residues" evidence="2">
    <location>
        <begin position="1"/>
        <end position="12"/>
    </location>
</feature>
<organism evidence="3">
    <name type="scientific">Gaeumannomyces tritici (strain R3-111a-1)</name>
    <name type="common">Wheat and barley take-all root rot fungus</name>
    <name type="synonym">Gaeumannomyces graminis var. tritici</name>
    <dbReference type="NCBI Taxonomy" id="644352"/>
    <lineage>
        <taxon>Eukaryota</taxon>
        <taxon>Fungi</taxon>
        <taxon>Dikarya</taxon>
        <taxon>Ascomycota</taxon>
        <taxon>Pezizomycotina</taxon>
        <taxon>Sordariomycetes</taxon>
        <taxon>Sordariomycetidae</taxon>
        <taxon>Magnaporthales</taxon>
        <taxon>Magnaporthaceae</taxon>
        <taxon>Gaeumannomyces</taxon>
    </lineage>
</organism>
<feature type="compositionally biased region" description="Basic and acidic residues" evidence="2">
    <location>
        <begin position="727"/>
        <end position="736"/>
    </location>
</feature>
<feature type="compositionally biased region" description="Polar residues" evidence="2">
    <location>
        <begin position="458"/>
        <end position="471"/>
    </location>
</feature>
<dbReference type="EMBL" id="GL385395">
    <property type="protein sequence ID" value="EJT81442.1"/>
    <property type="molecule type" value="Genomic_DNA"/>
</dbReference>
<dbReference type="STRING" id="644352.J3NJJ0"/>
<evidence type="ECO:0000256" key="2">
    <source>
        <dbReference type="SAM" id="MobiDB-lite"/>
    </source>
</evidence>
<feature type="compositionally biased region" description="Low complexity" evidence="2">
    <location>
        <begin position="639"/>
        <end position="653"/>
    </location>
</feature>
<evidence type="ECO:0000313" key="4">
    <source>
        <dbReference type="EnsemblFungi" id="EJT81442"/>
    </source>
</evidence>
<evidence type="ECO:0000313" key="5">
    <source>
        <dbReference type="Proteomes" id="UP000006039"/>
    </source>
</evidence>
<dbReference type="GeneID" id="20341880"/>
<dbReference type="EnsemblFungi" id="EJT81442">
    <property type="protein sequence ID" value="EJT81442"/>
    <property type="gene ID" value="GGTG_01422"/>
</dbReference>
<feature type="region of interest" description="Disordered" evidence="2">
    <location>
        <begin position="428"/>
        <end position="486"/>
    </location>
</feature>
<gene>
    <name evidence="4" type="primary">20341880</name>
    <name evidence="3" type="ORF">GGTG_01422</name>
</gene>
<dbReference type="OrthoDB" id="5428925at2759"/>
<feature type="compositionally biased region" description="Basic and acidic residues" evidence="2">
    <location>
        <begin position="77"/>
        <end position="88"/>
    </location>
</feature>
<protein>
    <submittedName>
        <fullName evidence="3 4">Uncharacterized protein</fullName>
    </submittedName>
</protein>
<reference evidence="3" key="2">
    <citation type="submission" date="2010-07" db="EMBL/GenBank/DDBJ databases">
        <authorList>
            <consortium name="The Broad Institute Genome Sequencing Platform"/>
            <consortium name="Broad Institute Genome Sequencing Center for Infectious Disease"/>
            <person name="Ma L.-J."/>
            <person name="Dead R."/>
            <person name="Young S."/>
            <person name="Zeng Q."/>
            <person name="Koehrsen M."/>
            <person name="Alvarado L."/>
            <person name="Berlin A."/>
            <person name="Chapman S.B."/>
            <person name="Chen Z."/>
            <person name="Freedman E."/>
            <person name="Gellesch M."/>
            <person name="Goldberg J."/>
            <person name="Griggs A."/>
            <person name="Gujja S."/>
            <person name="Heilman E.R."/>
            <person name="Heiman D."/>
            <person name="Hepburn T."/>
            <person name="Howarth C."/>
            <person name="Jen D."/>
            <person name="Larson L."/>
            <person name="Mehta T."/>
            <person name="Neiman D."/>
            <person name="Pearson M."/>
            <person name="Roberts A."/>
            <person name="Saif S."/>
            <person name="Shea T."/>
            <person name="Shenoy N."/>
            <person name="Sisk P."/>
            <person name="Stolte C."/>
            <person name="Sykes S."/>
            <person name="Walk T."/>
            <person name="White J."/>
            <person name="Yandava C."/>
            <person name="Haas B."/>
            <person name="Nusbaum C."/>
            <person name="Birren B."/>
        </authorList>
    </citation>
    <scope>NUCLEOTIDE SEQUENCE</scope>
    <source>
        <strain evidence="3">R3-111a-1</strain>
    </source>
</reference>
<reference evidence="4" key="5">
    <citation type="submission" date="2018-04" db="UniProtKB">
        <authorList>
            <consortium name="EnsemblFungi"/>
        </authorList>
    </citation>
    <scope>IDENTIFICATION</scope>
    <source>
        <strain evidence="4">R3-111a-1</strain>
    </source>
</reference>
<feature type="region of interest" description="Disordered" evidence="2">
    <location>
        <begin position="351"/>
        <end position="372"/>
    </location>
</feature>